<feature type="domain" description="Zn(2)-C6 fungal-type" evidence="7">
    <location>
        <begin position="6"/>
        <end position="38"/>
    </location>
</feature>
<evidence type="ECO:0000256" key="2">
    <source>
        <dbReference type="ARBA" id="ARBA00022723"/>
    </source>
</evidence>
<reference evidence="8" key="1">
    <citation type="journal article" date="2021" name="Nat. Commun.">
        <title>Genetic determinants of endophytism in the Arabidopsis root mycobiome.</title>
        <authorList>
            <person name="Mesny F."/>
            <person name="Miyauchi S."/>
            <person name="Thiergart T."/>
            <person name="Pickel B."/>
            <person name="Atanasova L."/>
            <person name="Karlsson M."/>
            <person name="Huettel B."/>
            <person name="Barry K.W."/>
            <person name="Haridas S."/>
            <person name="Chen C."/>
            <person name="Bauer D."/>
            <person name="Andreopoulos W."/>
            <person name="Pangilinan J."/>
            <person name="LaButti K."/>
            <person name="Riley R."/>
            <person name="Lipzen A."/>
            <person name="Clum A."/>
            <person name="Drula E."/>
            <person name="Henrissat B."/>
            <person name="Kohler A."/>
            <person name="Grigoriev I.V."/>
            <person name="Martin F.M."/>
            <person name="Hacquard S."/>
        </authorList>
    </citation>
    <scope>NUCLEOTIDE SEQUENCE</scope>
    <source>
        <strain evidence="8">MPI-CAGE-AT-0147</strain>
    </source>
</reference>
<dbReference type="EMBL" id="JAGMUV010000025">
    <property type="protein sequence ID" value="KAH7120632.1"/>
    <property type="molecule type" value="Genomic_DNA"/>
</dbReference>
<dbReference type="PANTHER" id="PTHR46910">
    <property type="entry name" value="TRANSCRIPTION FACTOR PDR1"/>
    <property type="match status" value="1"/>
</dbReference>
<organism evidence="8 9">
    <name type="scientific">Dactylonectria macrodidyma</name>
    <dbReference type="NCBI Taxonomy" id="307937"/>
    <lineage>
        <taxon>Eukaryota</taxon>
        <taxon>Fungi</taxon>
        <taxon>Dikarya</taxon>
        <taxon>Ascomycota</taxon>
        <taxon>Pezizomycotina</taxon>
        <taxon>Sordariomycetes</taxon>
        <taxon>Hypocreomycetidae</taxon>
        <taxon>Hypocreales</taxon>
        <taxon>Nectriaceae</taxon>
        <taxon>Dactylonectria</taxon>
    </lineage>
</organism>
<dbReference type="InterPro" id="IPR007219">
    <property type="entry name" value="XnlR_reg_dom"/>
</dbReference>
<dbReference type="CDD" id="cd00067">
    <property type="entry name" value="GAL4"/>
    <property type="match status" value="1"/>
</dbReference>
<dbReference type="SMART" id="SM00906">
    <property type="entry name" value="Fungal_trans"/>
    <property type="match status" value="1"/>
</dbReference>
<proteinExistence type="predicted"/>
<evidence type="ECO:0000256" key="1">
    <source>
        <dbReference type="ARBA" id="ARBA00004123"/>
    </source>
</evidence>
<dbReference type="GO" id="GO:0006351">
    <property type="term" value="P:DNA-templated transcription"/>
    <property type="evidence" value="ECO:0007669"/>
    <property type="project" value="InterPro"/>
</dbReference>
<keyword evidence="2" id="KW-0479">Metal-binding</keyword>
<dbReference type="PROSITE" id="PS00463">
    <property type="entry name" value="ZN2_CY6_FUNGAL_1"/>
    <property type="match status" value="1"/>
</dbReference>
<dbReference type="GO" id="GO:0000981">
    <property type="term" value="F:DNA-binding transcription factor activity, RNA polymerase II-specific"/>
    <property type="evidence" value="ECO:0007669"/>
    <property type="project" value="InterPro"/>
</dbReference>
<dbReference type="PANTHER" id="PTHR46910:SF37">
    <property type="entry name" value="ZN(II)2CYS6 TRANSCRIPTION FACTOR (EUROFUNG)"/>
    <property type="match status" value="1"/>
</dbReference>
<dbReference type="Gene3D" id="4.10.240.10">
    <property type="entry name" value="Zn(2)-C6 fungal-type DNA-binding domain"/>
    <property type="match status" value="1"/>
</dbReference>
<dbReference type="InterPro" id="IPR001138">
    <property type="entry name" value="Zn2Cys6_DnaBD"/>
</dbReference>
<dbReference type="InterPro" id="IPR036864">
    <property type="entry name" value="Zn2-C6_fun-type_DNA-bd_sf"/>
</dbReference>
<keyword evidence="4" id="KW-0238">DNA-binding</keyword>
<evidence type="ECO:0000256" key="4">
    <source>
        <dbReference type="ARBA" id="ARBA00023125"/>
    </source>
</evidence>
<dbReference type="OrthoDB" id="4116913at2759"/>
<evidence type="ECO:0000259" key="7">
    <source>
        <dbReference type="PROSITE" id="PS50048"/>
    </source>
</evidence>
<keyword evidence="3" id="KW-0805">Transcription regulation</keyword>
<evidence type="ECO:0000256" key="3">
    <source>
        <dbReference type="ARBA" id="ARBA00023015"/>
    </source>
</evidence>
<accession>A0A9P9IHS8</accession>
<dbReference type="SMART" id="SM00066">
    <property type="entry name" value="GAL4"/>
    <property type="match status" value="1"/>
</dbReference>
<dbReference type="CDD" id="cd12148">
    <property type="entry name" value="fungal_TF_MHR"/>
    <property type="match status" value="1"/>
</dbReference>
<comment type="subcellular location">
    <subcellularLocation>
        <location evidence="1">Nucleus</location>
    </subcellularLocation>
</comment>
<keyword evidence="9" id="KW-1185">Reference proteome</keyword>
<dbReference type="GO" id="GO:0005634">
    <property type="term" value="C:nucleus"/>
    <property type="evidence" value="ECO:0007669"/>
    <property type="project" value="UniProtKB-SubCell"/>
</dbReference>
<evidence type="ECO:0000313" key="8">
    <source>
        <dbReference type="EMBL" id="KAH7120632.1"/>
    </source>
</evidence>
<keyword evidence="5" id="KW-0804">Transcription</keyword>
<dbReference type="Pfam" id="PF00172">
    <property type="entry name" value="Zn_clus"/>
    <property type="match status" value="1"/>
</dbReference>
<dbReference type="SUPFAM" id="SSF57701">
    <property type="entry name" value="Zn2/Cys6 DNA-binding domain"/>
    <property type="match status" value="1"/>
</dbReference>
<dbReference type="Pfam" id="PF04082">
    <property type="entry name" value="Fungal_trans"/>
    <property type="match status" value="1"/>
</dbReference>
<evidence type="ECO:0000256" key="5">
    <source>
        <dbReference type="ARBA" id="ARBA00023163"/>
    </source>
</evidence>
<evidence type="ECO:0000256" key="6">
    <source>
        <dbReference type="ARBA" id="ARBA00023242"/>
    </source>
</evidence>
<dbReference type="Proteomes" id="UP000738349">
    <property type="component" value="Unassembled WGS sequence"/>
</dbReference>
<dbReference type="GO" id="GO:0008270">
    <property type="term" value="F:zinc ion binding"/>
    <property type="evidence" value="ECO:0007669"/>
    <property type="project" value="InterPro"/>
</dbReference>
<sequence length="657" mass="74181">MTKGRACDSCRRRKIRCVFLVSKTICDWCGRHGLDCTSNKPQTRSKKTKARQGSPTFHESLSLRMERVEQDLVQIIARRKFAGRLVSLDDFQDSAAPLTNSAHLIDLESPIANRSSPTTPPESELPDLPNPRIASFSHIHFSGHHIGKISHHTGVPKLSDQGRKWLSSRTGENVTFHQFQTFTNERSLSAASHVSSLPPQLCELPNEELIWRLFDDFQHSAFRLVYPILDRVLFADTMAFAYTRSDGPPLLKSMTARCCILAFLSIACLFQTRASSISDLDSDACAVKAHYILVDVFQEGSLLGLQAVVMLHLYHVMTGRLQSATMLHAVACRWIFMLGGHAYTSVRPSDAELTHLQRETRLIQILFWLCYLIDKDMALRLNQPPLMSDEYCELIRPEDDPSFLVHQPNHDVPDLRPQGHESLDSKLLGDLRLGQLKGKISRLLYSAQAARQSDAGLLHNIRQLDDELETWRMSIPMEYRPTLSVSENLRVSQLEKTDILTRMRYILLHLEYHYLMTSIHRASGRCLTSCCPNNSQASSVSSVSQSSMALVLEASRSTLIFLRAAIRSLPGECFWILVFYPTTAIMSLFLNVVTYPLGPLTKADLELISSAASLVKHMPVCRLTLRELEYMSLVHDFIAELVRLGNLAIKRAKAKQE</sequence>
<protein>
    <recommendedName>
        <fullName evidence="7">Zn(2)-C6 fungal-type domain-containing protein</fullName>
    </recommendedName>
</protein>
<dbReference type="AlphaFoldDB" id="A0A9P9IHS8"/>
<name>A0A9P9IHS8_9HYPO</name>
<comment type="caution">
    <text evidence="8">The sequence shown here is derived from an EMBL/GenBank/DDBJ whole genome shotgun (WGS) entry which is preliminary data.</text>
</comment>
<gene>
    <name evidence="8" type="ORF">EDB81DRAFT_914342</name>
</gene>
<evidence type="ECO:0000313" key="9">
    <source>
        <dbReference type="Proteomes" id="UP000738349"/>
    </source>
</evidence>
<dbReference type="GO" id="GO:0003677">
    <property type="term" value="F:DNA binding"/>
    <property type="evidence" value="ECO:0007669"/>
    <property type="project" value="UniProtKB-KW"/>
</dbReference>
<dbReference type="InterPro" id="IPR050987">
    <property type="entry name" value="AtrR-like"/>
</dbReference>
<dbReference type="PROSITE" id="PS50048">
    <property type="entry name" value="ZN2_CY6_FUNGAL_2"/>
    <property type="match status" value="1"/>
</dbReference>
<keyword evidence="6" id="KW-0539">Nucleus</keyword>